<reference evidence="1 2" key="1">
    <citation type="submission" date="2013-11" db="EMBL/GenBank/DDBJ databases">
        <title>Genome sequencing of Stegodyphus mimosarum.</title>
        <authorList>
            <person name="Bechsgaard J."/>
        </authorList>
    </citation>
    <scope>NUCLEOTIDE SEQUENCE [LARGE SCALE GENOMIC DNA]</scope>
</reference>
<dbReference type="Proteomes" id="UP000054359">
    <property type="component" value="Unassembled WGS sequence"/>
</dbReference>
<name>A0A087UL47_STEMI</name>
<accession>A0A087UL47</accession>
<proteinExistence type="predicted"/>
<evidence type="ECO:0000313" key="1">
    <source>
        <dbReference type="EMBL" id="KFM78086.1"/>
    </source>
</evidence>
<protein>
    <submittedName>
        <fullName evidence="1">Uncharacterized protein</fullName>
    </submittedName>
</protein>
<keyword evidence="2" id="KW-1185">Reference proteome</keyword>
<dbReference type="OMA" id="NINEIRY"/>
<dbReference type="EMBL" id="KK120343">
    <property type="protein sequence ID" value="KFM78086.1"/>
    <property type="molecule type" value="Genomic_DNA"/>
</dbReference>
<gene>
    <name evidence="1" type="ORF">X975_24644</name>
</gene>
<evidence type="ECO:0000313" key="2">
    <source>
        <dbReference type="Proteomes" id="UP000054359"/>
    </source>
</evidence>
<organism evidence="1 2">
    <name type="scientific">Stegodyphus mimosarum</name>
    <name type="common">African social velvet spider</name>
    <dbReference type="NCBI Taxonomy" id="407821"/>
    <lineage>
        <taxon>Eukaryota</taxon>
        <taxon>Metazoa</taxon>
        <taxon>Ecdysozoa</taxon>
        <taxon>Arthropoda</taxon>
        <taxon>Chelicerata</taxon>
        <taxon>Arachnida</taxon>
        <taxon>Araneae</taxon>
        <taxon>Araneomorphae</taxon>
        <taxon>Entelegynae</taxon>
        <taxon>Eresoidea</taxon>
        <taxon>Eresidae</taxon>
        <taxon>Stegodyphus</taxon>
    </lineage>
</organism>
<feature type="non-terminal residue" evidence="1">
    <location>
        <position position="64"/>
    </location>
</feature>
<dbReference type="AlphaFoldDB" id="A0A087UL47"/>
<dbReference type="OrthoDB" id="6428548at2759"/>
<sequence>MQQALLTELLKICSNNPNINEIRYDDITTDAQFAHILYNIWILRAVVEGSFPTKSQKGLNVQLP</sequence>